<evidence type="ECO:0000259" key="1">
    <source>
        <dbReference type="Pfam" id="PF14111"/>
    </source>
</evidence>
<dbReference type="InterPro" id="IPR025558">
    <property type="entry name" value="DUF4283"/>
</dbReference>
<dbReference type="EMBL" id="JACGWJ010000007">
    <property type="protein sequence ID" value="KAL0409534.1"/>
    <property type="molecule type" value="Genomic_DNA"/>
</dbReference>
<feature type="domain" description="DUF4283" evidence="1">
    <location>
        <begin position="36"/>
        <end position="110"/>
    </location>
</feature>
<organism evidence="2">
    <name type="scientific">Sesamum radiatum</name>
    <name type="common">Black benniseed</name>
    <dbReference type="NCBI Taxonomy" id="300843"/>
    <lineage>
        <taxon>Eukaryota</taxon>
        <taxon>Viridiplantae</taxon>
        <taxon>Streptophyta</taxon>
        <taxon>Embryophyta</taxon>
        <taxon>Tracheophyta</taxon>
        <taxon>Spermatophyta</taxon>
        <taxon>Magnoliopsida</taxon>
        <taxon>eudicotyledons</taxon>
        <taxon>Gunneridae</taxon>
        <taxon>Pentapetalae</taxon>
        <taxon>asterids</taxon>
        <taxon>lamiids</taxon>
        <taxon>Lamiales</taxon>
        <taxon>Pedaliaceae</taxon>
        <taxon>Sesamum</taxon>
    </lineage>
</organism>
<comment type="caution">
    <text evidence="2">The sequence shown here is derived from an EMBL/GenBank/DDBJ whole genome shotgun (WGS) entry which is preliminary data.</text>
</comment>
<protein>
    <recommendedName>
        <fullName evidence="1">DUF4283 domain-containing protein</fullName>
    </recommendedName>
</protein>
<accession>A0AAW2TYC2</accession>
<gene>
    <name evidence="2" type="ORF">Sradi_1887800</name>
</gene>
<sequence>MGSGVNLRLNLSLTEDEEEGIVIPSSSLKQNFGTGSNDLLVVGRFLSHRNSNFEALKNSLMALLQPVTGMAVWRISEERFCLNFNHCLDLQRALDGRPWVFDKNLIILEQVGNTDNPTEVCLDWCPFNVFVHDLPLSHHTKDVAEHIGNKLGQYINMELH</sequence>
<dbReference type="Pfam" id="PF14111">
    <property type="entry name" value="DUF4283"/>
    <property type="match status" value="1"/>
</dbReference>
<proteinExistence type="predicted"/>
<evidence type="ECO:0000313" key="2">
    <source>
        <dbReference type="EMBL" id="KAL0409534.1"/>
    </source>
</evidence>
<reference evidence="2" key="1">
    <citation type="submission" date="2020-06" db="EMBL/GenBank/DDBJ databases">
        <authorList>
            <person name="Li T."/>
            <person name="Hu X."/>
            <person name="Zhang T."/>
            <person name="Song X."/>
            <person name="Zhang H."/>
            <person name="Dai N."/>
            <person name="Sheng W."/>
            <person name="Hou X."/>
            <person name="Wei L."/>
        </authorList>
    </citation>
    <scope>NUCLEOTIDE SEQUENCE</scope>
    <source>
        <strain evidence="2">G02</strain>
        <tissue evidence="2">Leaf</tissue>
    </source>
</reference>
<dbReference type="AlphaFoldDB" id="A0AAW2TYC2"/>
<reference evidence="2" key="2">
    <citation type="journal article" date="2024" name="Plant">
        <title>Genomic evolution and insights into agronomic trait innovations of Sesamum species.</title>
        <authorList>
            <person name="Miao H."/>
            <person name="Wang L."/>
            <person name="Qu L."/>
            <person name="Liu H."/>
            <person name="Sun Y."/>
            <person name="Le M."/>
            <person name="Wang Q."/>
            <person name="Wei S."/>
            <person name="Zheng Y."/>
            <person name="Lin W."/>
            <person name="Duan Y."/>
            <person name="Cao H."/>
            <person name="Xiong S."/>
            <person name="Wang X."/>
            <person name="Wei L."/>
            <person name="Li C."/>
            <person name="Ma Q."/>
            <person name="Ju M."/>
            <person name="Zhao R."/>
            <person name="Li G."/>
            <person name="Mu C."/>
            <person name="Tian Q."/>
            <person name="Mei H."/>
            <person name="Zhang T."/>
            <person name="Gao T."/>
            <person name="Zhang H."/>
        </authorList>
    </citation>
    <scope>NUCLEOTIDE SEQUENCE</scope>
    <source>
        <strain evidence="2">G02</strain>
    </source>
</reference>
<name>A0AAW2TYC2_SESRA</name>